<dbReference type="InterPro" id="IPR003256">
    <property type="entry name" value="Ribosomal_uL24"/>
</dbReference>
<proteinExistence type="inferred from homology"/>
<dbReference type="Pfam" id="PF00467">
    <property type="entry name" value="KOW"/>
    <property type="match status" value="1"/>
</dbReference>
<dbReference type="Gene3D" id="2.30.30.30">
    <property type="match status" value="1"/>
</dbReference>
<accession>A0A9N6ZE65</accession>
<evidence type="ECO:0000256" key="7">
    <source>
        <dbReference type="ARBA" id="ARBA00035283"/>
    </source>
</evidence>
<dbReference type="Pfam" id="PF17136">
    <property type="entry name" value="ribosomal_L24"/>
    <property type="match status" value="1"/>
</dbReference>
<evidence type="ECO:0000256" key="1">
    <source>
        <dbReference type="ARBA" id="ARBA00004173"/>
    </source>
</evidence>
<dbReference type="GO" id="GO:0006412">
    <property type="term" value="P:translation"/>
    <property type="evidence" value="ECO:0007669"/>
    <property type="project" value="InterPro"/>
</dbReference>
<evidence type="ECO:0000256" key="2">
    <source>
        <dbReference type="ARBA" id="ARBA00010618"/>
    </source>
</evidence>
<evidence type="ECO:0000256" key="5">
    <source>
        <dbReference type="ARBA" id="ARBA00023128"/>
    </source>
</evidence>
<keyword evidence="5" id="KW-0496">Mitochondrion</keyword>
<dbReference type="CDD" id="cd06089">
    <property type="entry name" value="KOW_RPL26"/>
    <property type="match status" value="1"/>
</dbReference>
<dbReference type="InterPro" id="IPR008991">
    <property type="entry name" value="Translation_prot_SH3-like_sf"/>
</dbReference>
<dbReference type="InterPro" id="IPR005825">
    <property type="entry name" value="Ribosomal_uL24_CS"/>
</dbReference>
<comment type="similarity">
    <text evidence="2 9">Belongs to the universal ribosomal protein uL24 family.</text>
</comment>
<evidence type="ECO:0000256" key="8">
    <source>
        <dbReference type="ARBA" id="ARBA00035357"/>
    </source>
</evidence>
<evidence type="ECO:0000256" key="4">
    <source>
        <dbReference type="ARBA" id="ARBA00022980"/>
    </source>
</evidence>
<dbReference type="GO" id="GO:0003723">
    <property type="term" value="F:RNA binding"/>
    <property type="evidence" value="ECO:0007669"/>
    <property type="project" value="InterPro"/>
</dbReference>
<dbReference type="AlphaFoldDB" id="A0A9N6ZE65"/>
<evidence type="ECO:0000256" key="6">
    <source>
        <dbReference type="ARBA" id="ARBA00023274"/>
    </source>
</evidence>
<evidence type="ECO:0000259" key="10">
    <source>
        <dbReference type="SMART" id="SM00739"/>
    </source>
</evidence>
<reference evidence="11" key="1">
    <citation type="submission" date="2021-04" db="EMBL/GenBank/DDBJ databases">
        <authorList>
            <person name="Cornetti L."/>
        </authorList>
    </citation>
    <scope>NUCLEOTIDE SEQUENCE</scope>
</reference>
<gene>
    <name evidence="11" type="primary">EOG090X0ADH</name>
</gene>
<evidence type="ECO:0000256" key="9">
    <source>
        <dbReference type="RuleBase" id="RU003477"/>
    </source>
</evidence>
<keyword evidence="6 9" id="KW-0687">Ribonucleoprotein</keyword>
<comment type="subcellular location">
    <subcellularLocation>
        <location evidence="1">Mitochondrion</location>
    </subcellularLocation>
</comment>
<dbReference type="InterPro" id="IPR057264">
    <property type="entry name" value="Ribosomal_uL24_C"/>
</dbReference>
<dbReference type="NCBIfam" id="TIGR01079">
    <property type="entry name" value="rplX_bact"/>
    <property type="match status" value="1"/>
</dbReference>
<keyword evidence="3" id="KW-0809">Transit peptide</keyword>
<dbReference type="PANTHER" id="PTHR12903">
    <property type="entry name" value="MITOCHONDRIAL RIBOSOMAL PROTEIN L24"/>
    <property type="match status" value="1"/>
</dbReference>
<dbReference type="GO" id="GO:0003735">
    <property type="term" value="F:structural constituent of ribosome"/>
    <property type="evidence" value="ECO:0007669"/>
    <property type="project" value="InterPro"/>
</dbReference>
<dbReference type="InterPro" id="IPR041988">
    <property type="entry name" value="Ribosomal_uL24_KOW"/>
</dbReference>
<evidence type="ECO:0000256" key="3">
    <source>
        <dbReference type="ARBA" id="ARBA00022946"/>
    </source>
</evidence>
<evidence type="ECO:0000313" key="11">
    <source>
        <dbReference type="EMBL" id="CAG4642685.1"/>
    </source>
</evidence>
<sequence length="250" mass="29342">MRLTQWLSKSAKLSYQYSNLPESYIKRAMKQVNWTAPKDLPQYLPVELEKKKFRFTTNRPWTEEFRRQNQLGLHRKKVFVEPILNWLFFRGDRVEVLVGKDKGKQGMVNYIIEERNWVMVEGLNVHHRRIGKTSSFPGQMIQSESPLLVTTEVALVDPFDKQPTTAEWRFTEQGDRVRISKRTGLEIPIPKTAEETIDYKARSGYPEQEKDTKAEDVSLVTYEIKSGVFENNIKSETNIERDYSARKHSI</sequence>
<dbReference type="FunFam" id="2.30.30.30:FF:000032">
    <property type="entry name" value="39S ribosomal protein L24, mitochondrial"/>
    <property type="match status" value="1"/>
</dbReference>
<dbReference type="PROSITE" id="PS01108">
    <property type="entry name" value="RIBOSOMAL_L24"/>
    <property type="match status" value="1"/>
</dbReference>
<dbReference type="GO" id="GO:1990904">
    <property type="term" value="C:ribonucleoprotein complex"/>
    <property type="evidence" value="ECO:0007669"/>
    <property type="project" value="UniProtKB-KW"/>
</dbReference>
<dbReference type="GO" id="GO:0005840">
    <property type="term" value="C:ribosome"/>
    <property type="evidence" value="ECO:0007669"/>
    <property type="project" value="UniProtKB-KW"/>
</dbReference>
<protein>
    <recommendedName>
        <fullName evidence="7">Large ribosomal subunit protein uL24m</fullName>
    </recommendedName>
    <alternativeName>
        <fullName evidence="8">39S ribosomal protein L24, mitochondrial</fullName>
    </alternativeName>
</protein>
<dbReference type="SMART" id="SM00739">
    <property type="entry name" value="KOW"/>
    <property type="match status" value="1"/>
</dbReference>
<organism evidence="11">
    <name type="scientific">Evadne anonyx</name>
    <dbReference type="NCBI Taxonomy" id="141404"/>
    <lineage>
        <taxon>Eukaryota</taxon>
        <taxon>Metazoa</taxon>
        <taxon>Ecdysozoa</taxon>
        <taxon>Arthropoda</taxon>
        <taxon>Crustacea</taxon>
        <taxon>Branchiopoda</taxon>
        <taxon>Diplostraca</taxon>
        <taxon>Cladocera</taxon>
        <taxon>Onychopoda</taxon>
        <taxon>Podonidae</taxon>
        <taxon>Evadne</taxon>
    </lineage>
</organism>
<name>A0A9N6ZE65_9CRUS</name>
<dbReference type="HAMAP" id="MF_01326_B">
    <property type="entry name" value="Ribosomal_uL24_B"/>
    <property type="match status" value="1"/>
</dbReference>
<dbReference type="InterPro" id="IPR005824">
    <property type="entry name" value="KOW"/>
</dbReference>
<feature type="domain" description="KOW" evidence="10">
    <location>
        <begin position="87"/>
        <end position="114"/>
    </location>
</feature>
<keyword evidence="4 9" id="KW-0689">Ribosomal protein</keyword>
<dbReference type="InterPro" id="IPR014722">
    <property type="entry name" value="Rib_uL2_dom2"/>
</dbReference>
<dbReference type="EMBL" id="OC986030">
    <property type="protein sequence ID" value="CAG4642685.1"/>
    <property type="molecule type" value="Genomic_DNA"/>
</dbReference>
<dbReference type="SUPFAM" id="SSF50104">
    <property type="entry name" value="Translation proteins SH3-like domain"/>
    <property type="match status" value="1"/>
</dbReference>
<dbReference type="GO" id="GO:0005739">
    <property type="term" value="C:mitochondrion"/>
    <property type="evidence" value="ECO:0007669"/>
    <property type="project" value="UniProtKB-SubCell"/>
</dbReference>